<dbReference type="AlphaFoldDB" id="A0A075MQS0"/>
<keyword evidence="2" id="KW-1185">Reference proteome</keyword>
<dbReference type="Proteomes" id="UP000028194">
    <property type="component" value="Chromosome"/>
</dbReference>
<organism evidence="1 2">
    <name type="scientific">Candidatus Nitrososphaera evergladensis SR1</name>
    <dbReference type="NCBI Taxonomy" id="1459636"/>
    <lineage>
        <taxon>Archaea</taxon>
        <taxon>Nitrososphaerota</taxon>
        <taxon>Nitrososphaeria</taxon>
        <taxon>Nitrososphaerales</taxon>
        <taxon>Nitrososphaeraceae</taxon>
        <taxon>Nitrososphaera</taxon>
    </lineage>
</organism>
<protein>
    <submittedName>
        <fullName evidence="1">Uncharacterized protein</fullName>
    </submittedName>
</protein>
<name>A0A075MQS0_9ARCH</name>
<dbReference type="KEGG" id="nev:NTE_01134"/>
<reference evidence="1 2" key="1">
    <citation type="journal article" date="2014" name="PLoS ONE">
        <title>Genome Sequence of Candidatus Nitrososphaera evergladensis from Group I.1b Enriched from Everglades Soil Reveals Novel Genomic Features of the Ammonia-Oxidizing Archaea.</title>
        <authorList>
            <person name="Zhalnina K.V."/>
            <person name="Dias R."/>
            <person name="Leonard M.T."/>
            <person name="Dorr de Quadros P."/>
            <person name="Camargo F.A."/>
            <person name="Drew J.C."/>
            <person name="Farmerie W.G."/>
            <person name="Daroub S.H."/>
            <person name="Triplett E.W."/>
        </authorList>
    </citation>
    <scope>NUCLEOTIDE SEQUENCE [LARGE SCALE GENOMIC DNA]</scope>
    <source>
        <strain evidence="1 2">SR1</strain>
    </source>
</reference>
<gene>
    <name evidence="1" type="ORF">NTE_01134</name>
</gene>
<evidence type="ECO:0000313" key="1">
    <source>
        <dbReference type="EMBL" id="AIF83207.1"/>
    </source>
</evidence>
<dbReference type="RefSeq" id="WP_148700017.1">
    <property type="nucleotide sequence ID" value="NZ_CP007174.1"/>
</dbReference>
<proteinExistence type="predicted"/>
<accession>A0A075MQS0</accession>
<dbReference type="EMBL" id="CP007174">
    <property type="protein sequence ID" value="AIF83207.1"/>
    <property type="molecule type" value="Genomic_DNA"/>
</dbReference>
<dbReference type="HOGENOM" id="CLU_2313649_0_0_2"/>
<dbReference type="GeneID" id="41596948"/>
<dbReference type="OrthoDB" id="12201at2157"/>
<sequence>MMKTQTDPWTMFLYSLKSPVPKVKYSHRLATFLAFAGLPSDIPEEEQARLFASKVASDMNWVFDVILKFVMYHLERMNRGRNSSGHGLAGIFISVLFAV</sequence>
<evidence type="ECO:0000313" key="2">
    <source>
        <dbReference type="Proteomes" id="UP000028194"/>
    </source>
</evidence>